<evidence type="ECO:0000313" key="7">
    <source>
        <dbReference type="EMBL" id="RKD34579.1"/>
    </source>
</evidence>
<dbReference type="Gene3D" id="3.40.350.10">
    <property type="entry name" value="Creatinase/prolidase N-terminal domain"/>
    <property type="match status" value="1"/>
</dbReference>
<dbReference type="FunFam" id="3.90.230.10:FF:000014">
    <property type="entry name" value="Aminopeptidase P family protein"/>
    <property type="match status" value="1"/>
</dbReference>
<dbReference type="InterPro" id="IPR050659">
    <property type="entry name" value="Peptidase_M24B"/>
</dbReference>
<dbReference type="OrthoDB" id="9806388at2"/>
<dbReference type="SUPFAM" id="SSF55920">
    <property type="entry name" value="Creatinase/aminopeptidase"/>
    <property type="match status" value="1"/>
</dbReference>
<dbReference type="PROSITE" id="PS00491">
    <property type="entry name" value="PROLINE_PEPTIDASE"/>
    <property type="match status" value="1"/>
</dbReference>
<evidence type="ECO:0000256" key="2">
    <source>
        <dbReference type="ARBA" id="ARBA00022723"/>
    </source>
</evidence>
<dbReference type="InterPro" id="IPR029149">
    <property type="entry name" value="Creatin/AminoP/Spt16_N"/>
</dbReference>
<evidence type="ECO:0000256" key="1">
    <source>
        <dbReference type="ARBA" id="ARBA00008766"/>
    </source>
</evidence>
<dbReference type="Gene3D" id="3.90.230.10">
    <property type="entry name" value="Creatinase/methionine aminopeptidase superfamily"/>
    <property type="match status" value="1"/>
</dbReference>
<dbReference type="Pfam" id="PF00557">
    <property type="entry name" value="Peptidase_M24"/>
    <property type="match status" value="1"/>
</dbReference>
<dbReference type="PANTHER" id="PTHR46112">
    <property type="entry name" value="AMINOPEPTIDASE"/>
    <property type="match status" value="1"/>
</dbReference>
<protein>
    <submittedName>
        <fullName evidence="7">Xaa-Pro dipeptidase</fullName>
    </submittedName>
</protein>
<dbReference type="PANTHER" id="PTHR46112:SF3">
    <property type="entry name" value="AMINOPEPTIDASE YPDF"/>
    <property type="match status" value="1"/>
</dbReference>
<dbReference type="RefSeq" id="WP_120166624.1">
    <property type="nucleotide sequence ID" value="NZ_MCIB01000001.1"/>
</dbReference>
<feature type="domain" description="Creatinase N-terminal" evidence="6">
    <location>
        <begin position="4"/>
        <end position="127"/>
    </location>
</feature>
<dbReference type="InterPro" id="IPR000587">
    <property type="entry name" value="Creatinase_N"/>
</dbReference>
<dbReference type="Pfam" id="PF01321">
    <property type="entry name" value="Creatinase_N"/>
    <property type="match status" value="1"/>
</dbReference>
<dbReference type="Proteomes" id="UP000284177">
    <property type="component" value="Unassembled WGS sequence"/>
</dbReference>
<feature type="domain" description="Peptidase M24" evidence="5">
    <location>
        <begin position="135"/>
        <end position="339"/>
    </location>
</feature>
<gene>
    <name evidence="7" type="ORF">BET03_01770</name>
</gene>
<reference evidence="7 8" key="1">
    <citation type="submission" date="2016-08" db="EMBL/GenBank/DDBJ databases">
        <title>Novel Firmicutes and Novel Genomes.</title>
        <authorList>
            <person name="Poppleton D.I."/>
            <person name="Gribaldo S."/>
        </authorList>
    </citation>
    <scope>NUCLEOTIDE SEQUENCE [LARGE SCALE GENOMIC DNA]</scope>
    <source>
        <strain evidence="7 8">CTT3</strain>
    </source>
</reference>
<keyword evidence="8" id="KW-1185">Reference proteome</keyword>
<comment type="similarity">
    <text evidence="1 4">Belongs to the peptidase M24B family.</text>
</comment>
<proteinExistence type="inferred from homology"/>
<sequence>MNIRIKKIRDKFEELNIDSVIVFKPENRRYLSGFTGTTGFVIITENKNIFATDFRYTEQANKQCDGYEIKKISKDYKLYDILRELGVKKLGVEDDFATYQFINKLKEELTDIELIPLKGTITKIRMIKDNEEIKLIEKAAELTDKAYEYILKTIKTGMTEKEVALELEFFMRKNGAEGPSFDFIVASGYRSSMPHGVASEKVIEEGDFVTIDMGCKYKGYCSDMTRTFVMGKASEKQKEIYEIVLKAQQEALKSIKPGLTGLEIDKIARDIITNNGYGERFGHGLGHGVGLEVHELPTLSQHEMGKIKLQPGMIITDEPGIYIPNFGGVRIEDLVLVTEDGYKVLSKSTKQLLEINN</sequence>
<organism evidence="7 8">
    <name type="scientific">Thermohalobacter berrensis</name>
    <dbReference type="NCBI Taxonomy" id="99594"/>
    <lineage>
        <taxon>Bacteria</taxon>
        <taxon>Bacillati</taxon>
        <taxon>Bacillota</taxon>
        <taxon>Tissierellia</taxon>
        <taxon>Tissierellales</taxon>
        <taxon>Thermohalobacteraceae</taxon>
        <taxon>Thermohalobacter</taxon>
    </lineage>
</organism>
<dbReference type="AlphaFoldDB" id="A0A419TAS0"/>
<dbReference type="InterPro" id="IPR001131">
    <property type="entry name" value="Peptidase_M24B_aminopep-P_CS"/>
</dbReference>
<keyword evidence="2 4" id="KW-0479">Metal-binding</keyword>
<dbReference type="EMBL" id="MCIB01000001">
    <property type="protein sequence ID" value="RKD34579.1"/>
    <property type="molecule type" value="Genomic_DNA"/>
</dbReference>
<name>A0A419TAS0_9FIRM</name>
<dbReference type="InterPro" id="IPR000994">
    <property type="entry name" value="Pept_M24"/>
</dbReference>
<keyword evidence="3" id="KW-0378">Hydrolase</keyword>
<dbReference type="GO" id="GO:0046872">
    <property type="term" value="F:metal ion binding"/>
    <property type="evidence" value="ECO:0007669"/>
    <property type="project" value="UniProtKB-KW"/>
</dbReference>
<dbReference type="InterPro" id="IPR036005">
    <property type="entry name" value="Creatinase/aminopeptidase-like"/>
</dbReference>
<dbReference type="CDD" id="cd01092">
    <property type="entry name" value="APP-like"/>
    <property type="match status" value="1"/>
</dbReference>
<dbReference type="GO" id="GO:0016787">
    <property type="term" value="F:hydrolase activity"/>
    <property type="evidence" value="ECO:0007669"/>
    <property type="project" value="UniProtKB-KW"/>
</dbReference>
<evidence type="ECO:0000256" key="3">
    <source>
        <dbReference type="ARBA" id="ARBA00022801"/>
    </source>
</evidence>
<evidence type="ECO:0000259" key="6">
    <source>
        <dbReference type="Pfam" id="PF01321"/>
    </source>
</evidence>
<evidence type="ECO:0000256" key="4">
    <source>
        <dbReference type="RuleBase" id="RU000590"/>
    </source>
</evidence>
<accession>A0A419TAS0</accession>
<evidence type="ECO:0000259" key="5">
    <source>
        <dbReference type="Pfam" id="PF00557"/>
    </source>
</evidence>
<comment type="caution">
    <text evidence="7">The sequence shown here is derived from an EMBL/GenBank/DDBJ whole genome shotgun (WGS) entry which is preliminary data.</text>
</comment>
<evidence type="ECO:0000313" key="8">
    <source>
        <dbReference type="Proteomes" id="UP000284177"/>
    </source>
</evidence>